<dbReference type="FunFam" id="1.10.1750.10:FF:000002">
    <property type="entry name" value="Chromosomal replication initiator protein DnaA"/>
    <property type="match status" value="1"/>
</dbReference>
<evidence type="ECO:0000256" key="9">
    <source>
        <dbReference type="NCBIfam" id="TIGR00362"/>
    </source>
</evidence>
<feature type="region of interest" description="Domain I, interacts with DnaA modulators" evidence="8">
    <location>
        <begin position="1"/>
        <end position="96"/>
    </location>
</feature>
<gene>
    <name evidence="8 14" type="primary">dnaA</name>
    <name evidence="14" type="ORF">IAA89_05385</name>
</gene>
<dbReference type="InterPro" id="IPR013317">
    <property type="entry name" value="DnaA_dom"/>
</dbReference>
<dbReference type="Pfam" id="PF11638">
    <property type="entry name" value="DnaA_N"/>
    <property type="match status" value="1"/>
</dbReference>
<evidence type="ECO:0000256" key="11">
    <source>
        <dbReference type="RuleBase" id="RU004227"/>
    </source>
</evidence>
<dbReference type="PRINTS" id="PR00051">
    <property type="entry name" value="DNAA"/>
</dbReference>
<dbReference type="CDD" id="cd06571">
    <property type="entry name" value="Bac_DnaA_C"/>
    <property type="match status" value="1"/>
</dbReference>
<evidence type="ECO:0000256" key="5">
    <source>
        <dbReference type="ARBA" id="ARBA00022840"/>
    </source>
</evidence>
<evidence type="ECO:0000259" key="13">
    <source>
        <dbReference type="SMART" id="SM00760"/>
    </source>
</evidence>
<dbReference type="HAMAP" id="MF_00377">
    <property type="entry name" value="DnaA_bact"/>
    <property type="match status" value="1"/>
</dbReference>
<dbReference type="SMART" id="SM00382">
    <property type="entry name" value="AAA"/>
    <property type="match status" value="1"/>
</dbReference>
<keyword evidence="5 8" id="KW-0067">ATP-binding</keyword>
<dbReference type="InterPro" id="IPR038454">
    <property type="entry name" value="DnaA_N_sf"/>
</dbReference>
<name>A0A9D9E5R9_9LACO</name>
<dbReference type="GO" id="GO:0008289">
    <property type="term" value="F:lipid binding"/>
    <property type="evidence" value="ECO:0007669"/>
    <property type="project" value="UniProtKB-KW"/>
</dbReference>
<comment type="domain">
    <text evidence="8">Domain I is involved in oligomerization and binding regulators, domain II is flexibile and of varying length in different bacteria, domain III forms the AAA+ region, while domain IV binds dsDNA.</text>
</comment>
<evidence type="ECO:0000259" key="12">
    <source>
        <dbReference type="SMART" id="SM00382"/>
    </source>
</evidence>
<keyword evidence="2 8" id="KW-0963">Cytoplasm</keyword>
<dbReference type="AlphaFoldDB" id="A0A9D9E5R9"/>
<dbReference type="InterPro" id="IPR018312">
    <property type="entry name" value="Chromosome_initiator_DnaA_CS"/>
</dbReference>
<comment type="caution">
    <text evidence="14">The sequence shown here is derived from an EMBL/GenBank/DDBJ whole genome shotgun (WGS) entry which is preliminary data.</text>
</comment>
<dbReference type="InterPro" id="IPR024633">
    <property type="entry name" value="DnaA_N_dom"/>
</dbReference>
<keyword evidence="6 8" id="KW-0446">Lipid-binding</keyword>
<evidence type="ECO:0000256" key="10">
    <source>
        <dbReference type="RuleBase" id="RU000577"/>
    </source>
</evidence>
<feature type="domain" description="Chromosomal replication initiator DnaA C-terminal" evidence="13">
    <location>
        <begin position="350"/>
        <end position="419"/>
    </location>
</feature>
<evidence type="ECO:0000256" key="8">
    <source>
        <dbReference type="HAMAP-Rule" id="MF_00377"/>
    </source>
</evidence>
<evidence type="ECO:0000256" key="4">
    <source>
        <dbReference type="ARBA" id="ARBA00022741"/>
    </source>
</evidence>
<dbReference type="Gene3D" id="1.10.8.60">
    <property type="match status" value="1"/>
</dbReference>
<protein>
    <recommendedName>
        <fullName evidence="8 9">Chromosomal replication initiator protein DnaA</fullName>
    </recommendedName>
</protein>
<feature type="region of interest" description="Domain III, AAA+ region" evidence="8">
    <location>
        <begin position="106"/>
        <end position="322"/>
    </location>
</feature>
<comment type="subcellular location">
    <subcellularLocation>
        <location evidence="8">Cytoplasm</location>
    </subcellularLocation>
</comment>
<dbReference type="Pfam" id="PF00308">
    <property type="entry name" value="Bac_DnaA"/>
    <property type="match status" value="1"/>
</dbReference>
<accession>A0A9D9E5R9</accession>
<dbReference type="FunFam" id="1.10.8.60:FF:000003">
    <property type="entry name" value="Chromosomal replication initiator protein DnaA"/>
    <property type="match status" value="1"/>
</dbReference>
<reference evidence="14" key="2">
    <citation type="journal article" date="2021" name="PeerJ">
        <title>Extensive microbial diversity within the chicken gut microbiome revealed by metagenomics and culture.</title>
        <authorList>
            <person name="Gilroy R."/>
            <person name="Ravi A."/>
            <person name="Getino M."/>
            <person name="Pursley I."/>
            <person name="Horton D.L."/>
            <person name="Alikhan N.F."/>
            <person name="Baker D."/>
            <person name="Gharbi K."/>
            <person name="Hall N."/>
            <person name="Watson M."/>
            <person name="Adriaenssens E.M."/>
            <person name="Foster-Nyarko E."/>
            <person name="Jarju S."/>
            <person name="Secka A."/>
            <person name="Antonio M."/>
            <person name="Oren A."/>
            <person name="Chaudhuri R.R."/>
            <person name="La Ragione R."/>
            <person name="Hildebrand F."/>
            <person name="Pallen M.J."/>
        </authorList>
    </citation>
    <scope>NUCLEOTIDE SEQUENCE</scope>
    <source>
        <strain evidence="14">C6-149</strain>
    </source>
</reference>
<dbReference type="Gene3D" id="1.10.1750.10">
    <property type="match status" value="1"/>
</dbReference>
<evidence type="ECO:0000256" key="7">
    <source>
        <dbReference type="ARBA" id="ARBA00023125"/>
    </source>
</evidence>
<dbReference type="GO" id="GO:0005886">
    <property type="term" value="C:plasma membrane"/>
    <property type="evidence" value="ECO:0007669"/>
    <property type="project" value="TreeGrafter"/>
</dbReference>
<dbReference type="SUPFAM" id="SSF48295">
    <property type="entry name" value="TrpR-like"/>
    <property type="match status" value="1"/>
</dbReference>
<dbReference type="SMART" id="SM00760">
    <property type="entry name" value="Bac_DnaA_C"/>
    <property type="match status" value="1"/>
</dbReference>
<comment type="function">
    <text evidence="8 10">Plays an essential role in the initiation and regulation of chromosomal replication. ATP-DnaA binds to the origin of replication (oriC) to initiate formation of the DNA replication initiation complex once per cell cycle. Binds the DnaA box (a 9 base pair repeat at the origin) and separates the double-stranded (ds)DNA. Forms a right-handed helical filament on oriC DNA; dsDNA binds to the exterior of the filament while single-stranded (ss)DNA is stabiized in the filament's interior. The ATP-DnaA-oriC complex binds and stabilizes one strand of the AT-rich DNA unwinding element (DUE), permitting loading of DNA polymerase. After initiation quickly degrades to an ADP-DnaA complex that is not apt for DNA replication. Binds acidic phospholipids.</text>
</comment>
<organism evidence="14 15">
    <name type="scientific">Candidatus Gallilactobacillus intestinavium</name>
    <dbReference type="NCBI Taxonomy" id="2840838"/>
    <lineage>
        <taxon>Bacteria</taxon>
        <taxon>Bacillati</taxon>
        <taxon>Bacillota</taxon>
        <taxon>Bacilli</taxon>
        <taxon>Lactobacillales</taxon>
        <taxon>Lactobacillaceae</taxon>
        <taxon>Lactobacillaceae incertae sedis</taxon>
        <taxon>Candidatus Gallilactobacillus</taxon>
    </lineage>
</organism>
<dbReference type="GO" id="GO:0003688">
    <property type="term" value="F:DNA replication origin binding"/>
    <property type="evidence" value="ECO:0007669"/>
    <property type="project" value="UniProtKB-UniRule"/>
</dbReference>
<dbReference type="EMBL" id="JADIMP010000087">
    <property type="protein sequence ID" value="MBO8441844.1"/>
    <property type="molecule type" value="Genomic_DNA"/>
</dbReference>
<comment type="caution">
    <text evidence="8">Lacks conserved residue(s) required for the propagation of feature annotation.</text>
</comment>
<evidence type="ECO:0000256" key="2">
    <source>
        <dbReference type="ARBA" id="ARBA00022490"/>
    </source>
</evidence>
<evidence type="ECO:0000256" key="3">
    <source>
        <dbReference type="ARBA" id="ARBA00022705"/>
    </source>
</evidence>
<dbReference type="NCBIfam" id="TIGR00362">
    <property type="entry name" value="DnaA"/>
    <property type="match status" value="1"/>
</dbReference>
<dbReference type="InterPro" id="IPR003593">
    <property type="entry name" value="AAA+_ATPase"/>
</dbReference>
<feature type="domain" description="AAA+ ATPase" evidence="12">
    <location>
        <begin position="139"/>
        <end position="270"/>
    </location>
</feature>
<keyword evidence="7 8" id="KW-0238">DNA-binding</keyword>
<dbReference type="Gene3D" id="3.40.50.300">
    <property type="entry name" value="P-loop containing nucleotide triphosphate hydrolases"/>
    <property type="match status" value="1"/>
</dbReference>
<reference evidence="14" key="1">
    <citation type="submission" date="2020-10" db="EMBL/GenBank/DDBJ databases">
        <authorList>
            <person name="Gilroy R."/>
        </authorList>
    </citation>
    <scope>NUCLEOTIDE SEQUENCE</scope>
    <source>
        <strain evidence="14">C6-149</strain>
    </source>
</reference>
<dbReference type="PROSITE" id="PS01008">
    <property type="entry name" value="DNAA"/>
    <property type="match status" value="1"/>
</dbReference>
<dbReference type="InterPro" id="IPR027417">
    <property type="entry name" value="P-loop_NTPase"/>
</dbReference>
<keyword evidence="4 8" id="KW-0547">Nucleotide-binding</keyword>
<feature type="binding site" evidence="8">
    <location>
        <position position="150"/>
    </location>
    <ligand>
        <name>ATP</name>
        <dbReference type="ChEBI" id="CHEBI:30616"/>
    </ligand>
</feature>
<evidence type="ECO:0000256" key="1">
    <source>
        <dbReference type="ARBA" id="ARBA00006583"/>
    </source>
</evidence>
<dbReference type="GO" id="GO:0005524">
    <property type="term" value="F:ATP binding"/>
    <property type="evidence" value="ECO:0007669"/>
    <property type="project" value="UniProtKB-UniRule"/>
</dbReference>
<dbReference type="GO" id="GO:0005737">
    <property type="term" value="C:cytoplasm"/>
    <property type="evidence" value="ECO:0007669"/>
    <property type="project" value="UniProtKB-SubCell"/>
</dbReference>
<dbReference type="InterPro" id="IPR010921">
    <property type="entry name" value="Trp_repressor/repl_initiator"/>
</dbReference>
<dbReference type="Proteomes" id="UP000823614">
    <property type="component" value="Unassembled WGS sequence"/>
</dbReference>
<feature type="binding site" evidence="8">
    <location>
        <position position="153"/>
    </location>
    <ligand>
        <name>ATP</name>
        <dbReference type="ChEBI" id="CHEBI:30616"/>
    </ligand>
</feature>
<evidence type="ECO:0000313" key="14">
    <source>
        <dbReference type="EMBL" id="MBO8441844.1"/>
    </source>
</evidence>
<feature type="binding site" evidence="8">
    <location>
        <position position="154"/>
    </location>
    <ligand>
        <name>ATP</name>
        <dbReference type="ChEBI" id="CHEBI:30616"/>
    </ligand>
</feature>
<dbReference type="GO" id="GO:0006270">
    <property type="term" value="P:DNA replication initiation"/>
    <property type="evidence" value="ECO:0007669"/>
    <property type="project" value="UniProtKB-UniRule"/>
</dbReference>
<dbReference type="FunFam" id="3.40.50.300:FF:000668">
    <property type="entry name" value="Chromosomal replication initiator protein DnaA"/>
    <property type="match status" value="1"/>
</dbReference>
<dbReference type="Pfam" id="PF08299">
    <property type="entry name" value="Bac_DnaA_C"/>
    <property type="match status" value="1"/>
</dbReference>
<dbReference type="GO" id="GO:0006275">
    <property type="term" value="P:regulation of DNA replication"/>
    <property type="evidence" value="ECO:0007669"/>
    <property type="project" value="UniProtKB-UniRule"/>
</dbReference>
<feature type="region of interest" description="Domain IV, binds dsDNA" evidence="8">
    <location>
        <begin position="323"/>
        <end position="443"/>
    </location>
</feature>
<dbReference type="InterPro" id="IPR001957">
    <property type="entry name" value="Chromosome_initiator_DnaA"/>
</dbReference>
<dbReference type="CDD" id="cd00009">
    <property type="entry name" value="AAA"/>
    <property type="match status" value="1"/>
</dbReference>
<evidence type="ECO:0000313" key="15">
    <source>
        <dbReference type="Proteomes" id="UP000823614"/>
    </source>
</evidence>
<dbReference type="PANTHER" id="PTHR30050:SF2">
    <property type="entry name" value="CHROMOSOMAL REPLICATION INITIATOR PROTEIN DNAA"/>
    <property type="match status" value="1"/>
</dbReference>
<proteinExistence type="inferred from homology"/>
<keyword evidence="3 8" id="KW-0235">DNA replication</keyword>
<comment type="subunit">
    <text evidence="8">Oligomerizes as a right-handed, spiral filament on DNA at oriC.</text>
</comment>
<dbReference type="InterPro" id="IPR020591">
    <property type="entry name" value="Chromosome_initiator_DnaA-like"/>
</dbReference>
<evidence type="ECO:0000256" key="6">
    <source>
        <dbReference type="ARBA" id="ARBA00023121"/>
    </source>
</evidence>
<dbReference type="PANTHER" id="PTHR30050">
    <property type="entry name" value="CHROMOSOMAL REPLICATION INITIATOR PROTEIN DNAA"/>
    <property type="match status" value="1"/>
</dbReference>
<comment type="similarity">
    <text evidence="1 8 11">Belongs to the DnaA family.</text>
</comment>
<feature type="binding site" evidence="8">
    <location>
        <position position="152"/>
    </location>
    <ligand>
        <name>ATP</name>
        <dbReference type="ChEBI" id="CHEBI:30616"/>
    </ligand>
</feature>
<dbReference type="Gene3D" id="3.30.300.180">
    <property type="match status" value="1"/>
</dbReference>
<dbReference type="InterPro" id="IPR013159">
    <property type="entry name" value="DnaA_C"/>
</dbReference>
<sequence>MLDKDSIWKTIKEDLQDSLDNVSFNTWVKDTVPLAYQQPYLHLQVPSELHKDYWENILAPKVIELVFSKQKIDLVPKISVIGSDINSQKTIEKKAKSIQVIKNNTSLNDKYTFDSFVVGKNNQLANAAALAVSDAPGRLYNPLFIYGGVGLGKTHLMEAIGNAMSKKNQNVVIKYVPSETFTNDFVKAIQNNTQEEFRNKYRNVDLLLVDDIQFFADKEGTQEEFFHTFNALYDSEKQIVLTSDKLPSEIPKLQERLVSRFQWGLSVDIEAPDLETRLAILKRKAESNHIDISENCLNIIATKISSNVRELEGALSRVQAFAQLKKQQITEDLVNESLKNLNLSSKPKVTINVIQKKVAKYFNIDIEDLKGKKRSKEIVIPRQIAMFLARELTNASLPKIGKSFGGKDHTTVLHACDKISKQIDINYQINEDIKKLKEEIANI</sequence>
<dbReference type="SUPFAM" id="SSF52540">
    <property type="entry name" value="P-loop containing nucleoside triphosphate hydrolases"/>
    <property type="match status" value="1"/>
</dbReference>